<feature type="transmembrane region" description="Helical" evidence="2">
    <location>
        <begin position="1097"/>
        <end position="1114"/>
    </location>
</feature>
<name>A0A4Q4RN34_9PLEO</name>
<evidence type="ECO:0000259" key="3">
    <source>
        <dbReference type="PROSITE" id="PS50011"/>
    </source>
</evidence>
<comment type="caution">
    <text evidence="4">The sequence shown here is derived from an EMBL/GenBank/DDBJ whole genome shotgun (WGS) entry which is preliminary data.</text>
</comment>
<protein>
    <recommendedName>
        <fullName evidence="3">Protein kinase domain-containing protein</fullName>
    </recommendedName>
</protein>
<dbReference type="InterPro" id="IPR000719">
    <property type="entry name" value="Prot_kinase_dom"/>
</dbReference>
<feature type="region of interest" description="Disordered" evidence="1">
    <location>
        <begin position="824"/>
        <end position="858"/>
    </location>
</feature>
<dbReference type="SUPFAM" id="SSF56112">
    <property type="entry name" value="Protein kinase-like (PK-like)"/>
    <property type="match status" value="1"/>
</dbReference>
<dbReference type="Pfam" id="PF00069">
    <property type="entry name" value="Pkinase"/>
    <property type="match status" value="1"/>
</dbReference>
<dbReference type="SMART" id="SM00220">
    <property type="entry name" value="S_TKc"/>
    <property type="match status" value="1"/>
</dbReference>
<evidence type="ECO:0000256" key="1">
    <source>
        <dbReference type="SAM" id="MobiDB-lite"/>
    </source>
</evidence>
<dbReference type="InterPro" id="IPR011009">
    <property type="entry name" value="Kinase-like_dom_sf"/>
</dbReference>
<dbReference type="PANTHER" id="PTHR24359:SF1">
    <property type="entry name" value="INHIBITOR OF NUCLEAR FACTOR KAPPA-B KINASE EPSILON SUBUNIT HOMOLOG 1-RELATED"/>
    <property type="match status" value="1"/>
</dbReference>
<dbReference type="EMBL" id="PEJP01000031">
    <property type="protein sequence ID" value="RYO58383.1"/>
    <property type="molecule type" value="Genomic_DNA"/>
</dbReference>
<feature type="transmembrane region" description="Helical" evidence="2">
    <location>
        <begin position="1062"/>
        <end position="1085"/>
    </location>
</feature>
<evidence type="ECO:0000313" key="5">
    <source>
        <dbReference type="Proteomes" id="UP000293823"/>
    </source>
</evidence>
<feature type="region of interest" description="Disordered" evidence="1">
    <location>
        <begin position="629"/>
        <end position="693"/>
    </location>
</feature>
<dbReference type="GO" id="GO:0004674">
    <property type="term" value="F:protein serine/threonine kinase activity"/>
    <property type="evidence" value="ECO:0007669"/>
    <property type="project" value="TreeGrafter"/>
</dbReference>
<evidence type="ECO:0000313" key="4">
    <source>
        <dbReference type="EMBL" id="RYO58383.1"/>
    </source>
</evidence>
<feature type="compositionally biased region" description="Polar residues" evidence="1">
    <location>
        <begin position="663"/>
        <end position="676"/>
    </location>
</feature>
<keyword evidence="2" id="KW-1133">Transmembrane helix</keyword>
<dbReference type="AlphaFoldDB" id="A0A4Q4RN34"/>
<feature type="compositionally biased region" description="Acidic residues" evidence="1">
    <location>
        <begin position="681"/>
        <end position="692"/>
    </location>
</feature>
<dbReference type="Gene3D" id="1.10.510.10">
    <property type="entry name" value="Transferase(Phosphotransferase) domain 1"/>
    <property type="match status" value="1"/>
</dbReference>
<accession>A0A4Q4RN34</accession>
<sequence>MFKSGQSCLRVLSLLLTQDLDHLVDRFYEAKLYDHCLTRIENYQDLREKLVGVVRPGEVETIIVDFDRERWKWCPLNLTLDMDENLHGTKVIPPFCLKTKISEKEGTASIYWVAVQKDLISDNALALALQGSIYTDDEFGECYQMVLKSYCGDKQREFELEKETFSDLQSNDQIPILQYLGSYTHDYGEGEGFGKTYNLLLEYGENDLYQTWVDETNVPPVQAQEILQSWKSIFDIAKAVNQVHLKIRRGKDQTWTYHGWHANIKPENILSVRGRLKLAGFGLSSFAFGNQDQNGSERNEIEKVFTDTYAAPEVSRTEQPKGNLSRVSQAIDIWSFGCILSVAATWIVLGPQGLHQYERFRQLAPANNVDGIAFDRFHDGSNVLPEVGKWHDYLRGHLRLSDTTTELVLDMIEHRLLRADSSARYNIGELCEKLKRLSDSAEGDIKSLRKHSRETDPIVMIALKKIEEEALIQRSSEPKINLLQQPLLQVNPRERASMQINKGKLIKNKPLGQTAHRKQILEIKILENQEISESLFHGGATTESPIDDTSLTQLQFSDRKIDSDISRLERRPVPRPLAFTGRDATPLQPPIAPFRVISEAYEDLRENISDKRPDLEQLQPDLNLKMKTTWWNRPDGRMDASSVAPKTPPNAPPFESNEEPSNWEEQGNWEEQSNWEKQSDWEEQSNWEEQSDREELLIVGDTLSKSNDEGANDDCEVASVKSECSERSVAAQAVFQLSPSFGYQDRILPLWKKIMKAMKYLVRPTVPKGYERIEWTCECGEEMYGDYSNDDPIALNLFAASLQDFTSSREQRLPISEVIGSEDTRLSGQVSASNDRSGRASPGHSQSGVANAGSSMPSTSIQLQPIGAGVVSSSSSLTQTAAGRSSVTTPLLVAGKKTYFELCVNTGIYNVNLGEINLKDVSTDAELFSRIYQEYKRIRGHRIRRIFVRPADIHFVLFSVEERHRVGIYEKPLAIPPEDEVRENRYDYKECPLKVKPPIDHRIFFHYMNKHKDHKDGSMNVHSTSKYLQRLPKKIGQSIHDTKSELAFGWGVHIIEGPDKTAISITILLIVVVSFLVSVLYCLIAETEEQGFGIGQFLLAAFFPAFSTVLFHSLET</sequence>
<feature type="compositionally biased region" description="Polar residues" evidence="1">
    <location>
        <begin position="843"/>
        <end position="858"/>
    </location>
</feature>
<gene>
    <name evidence="4" type="ORF">AA0113_g7918</name>
</gene>
<dbReference type="Proteomes" id="UP000293823">
    <property type="component" value="Unassembled WGS sequence"/>
</dbReference>
<evidence type="ECO:0000256" key="2">
    <source>
        <dbReference type="SAM" id="Phobius"/>
    </source>
</evidence>
<dbReference type="GO" id="GO:0005524">
    <property type="term" value="F:ATP binding"/>
    <property type="evidence" value="ECO:0007669"/>
    <property type="project" value="InterPro"/>
</dbReference>
<dbReference type="PROSITE" id="PS50011">
    <property type="entry name" value="PROTEIN_KINASE_DOM"/>
    <property type="match status" value="1"/>
</dbReference>
<reference evidence="5" key="1">
    <citation type="journal article" date="2019" name="bioRxiv">
        <title>Genomics, evolutionary history and diagnostics of the Alternaria alternata species group including apple and Asian pear pathotypes.</title>
        <authorList>
            <person name="Armitage A.D."/>
            <person name="Cockerton H.M."/>
            <person name="Sreenivasaprasad S."/>
            <person name="Woodhall J.W."/>
            <person name="Lane C.R."/>
            <person name="Harrison R.J."/>
            <person name="Clarkson J.P."/>
        </authorList>
    </citation>
    <scope>NUCLEOTIDE SEQUENCE [LARGE SCALE GENOMIC DNA]</scope>
    <source>
        <strain evidence="5">RGR 97.0016</strain>
    </source>
</reference>
<keyword evidence="5" id="KW-1185">Reference proteome</keyword>
<keyword evidence="2" id="KW-0812">Transmembrane</keyword>
<feature type="compositionally biased region" description="Polar residues" evidence="1">
    <location>
        <begin position="826"/>
        <end position="835"/>
    </location>
</feature>
<dbReference type="OrthoDB" id="9992527at2759"/>
<organism evidence="4 5">
    <name type="scientific">Alternaria arborescens</name>
    <dbReference type="NCBI Taxonomy" id="156630"/>
    <lineage>
        <taxon>Eukaryota</taxon>
        <taxon>Fungi</taxon>
        <taxon>Dikarya</taxon>
        <taxon>Ascomycota</taxon>
        <taxon>Pezizomycotina</taxon>
        <taxon>Dothideomycetes</taxon>
        <taxon>Pleosporomycetidae</taxon>
        <taxon>Pleosporales</taxon>
        <taxon>Pleosporineae</taxon>
        <taxon>Pleosporaceae</taxon>
        <taxon>Alternaria</taxon>
        <taxon>Alternaria sect. Alternaria</taxon>
    </lineage>
</organism>
<keyword evidence="2" id="KW-0472">Membrane</keyword>
<dbReference type="PANTHER" id="PTHR24359">
    <property type="entry name" value="SERINE/THREONINE-PROTEIN KINASE SBK1"/>
    <property type="match status" value="1"/>
</dbReference>
<proteinExistence type="predicted"/>
<feature type="domain" description="Protein kinase" evidence="3">
    <location>
        <begin position="99"/>
        <end position="437"/>
    </location>
</feature>